<evidence type="ECO:0000256" key="4">
    <source>
        <dbReference type="ARBA" id="ARBA00022741"/>
    </source>
</evidence>
<reference evidence="12" key="1">
    <citation type="submission" date="2020-02" db="EMBL/GenBank/DDBJ databases">
        <authorList>
            <person name="Meier V. D."/>
        </authorList>
    </citation>
    <scope>NUCLEOTIDE SEQUENCE</scope>
    <source>
        <strain evidence="12">AVDCRST_MAG28</strain>
    </source>
</reference>
<keyword evidence="6 12" id="KW-0560">Oxidoreductase</keyword>
<comment type="pathway">
    <text evidence="1">Amino-acid degradation; L-proline degradation into L-glutamate; L-glutamate from L-proline: step 1/2.</text>
</comment>
<feature type="binding site" evidence="9">
    <location>
        <position position="280"/>
    </location>
    <ligand>
        <name>substrate</name>
    </ligand>
</feature>
<dbReference type="GO" id="GO:0000166">
    <property type="term" value="F:nucleotide binding"/>
    <property type="evidence" value="ECO:0007669"/>
    <property type="project" value="UniProtKB-KW"/>
</dbReference>
<name>A0A6J4R2L2_9ACTN</name>
<feature type="binding site" evidence="10">
    <location>
        <position position="154"/>
    </location>
    <ligand>
        <name>FAD</name>
        <dbReference type="ChEBI" id="CHEBI:57692"/>
    </ligand>
</feature>
<dbReference type="AlphaFoldDB" id="A0A6J4R2L2"/>
<evidence type="ECO:0000256" key="5">
    <source>
        <dbReference type="ARBA" id="ARBA00022827"/>
    </source>
</evidence>
<evidence type="ECO:0000256" key="9">
    <source>
        <dbReference type="PIRSR" id="PIRSR000196-1"/>
    </source>
</evidence>
<dbReference type="GO" id="GO:0004657">
    <property type="term" value="F:proline dehydrogenase activity"/>
    <property type="evidence" value="ECO:0007669"/>
    <property type="project" value="UniProtKB-EC"/>
</dbReference>
<gene>
    <name evidence="12" type="ORF">AVDCRST_MAG28-3256</name>
</gene>
<dbReference type="EC" id="1.5.5.2" evidence="2"/>
<feature type="binding site" evidence="10">
    <location>
        <position position="126"/>
    </location>
    <ligand>
        <name>FAD</name>
        <dbReference type="ChEBI" id="CHEBI:57692"/>
    </ligand>
</feature>
<evidence type="ECO:0000256" key="2">
    <source>
        <dbReference type="ARBA" id="ARBA00012695"/>
    </source>
</evidence>
<evidence type="ECO:0000256" key="10">
    <source>
        <dbReference type="PIRSR" id="PIRSR000196-2"/>
    </source>
</evidence>
<comment type="catalytic activity">
    <reaction evidence="8">
        <text>L-proline + a quinone = (S)-1-pyrroline-5-carboxylate + a quinol + H(+)</text>
        <dbReference type="Rhea" id="RHEA:23784"/>
        <dbReference type="ChEBI" id="CHEBI:15378"/>
        <dbReference type="ChEBI" id="CHEBI:17388"/>
        <dbReference type="ChEBI" id="CHEBI:24646"/>
        <dbReference type="ChEBI" id="CHEBI:60039"/>
        <dbReference type="ChEBI" id="CHEBI:132124"/>
        <dbReference type="EC" id="1.5.5.2"/>
    </reaction>
</comment>
<dbReference type="SUPFAM" id="SSF51730">
    <property type="entry name" value="FAD-linked oxidoreductase"/>
    <property type="match status" value="1"/>
</dbReference>
<dbReference type="Gene3D" id="3.20.20.220">
    <property type="match status" value="1"/>
</dbReference>
<dbReference type="InterPro" id="IPR008219">
    <property type="entry name" value="PRODH_bac_arc"/>
</dbReference>
<keyword evidence="4 10" id="KW-0547">Nucleotide-binding</keyword>
<feature type="binding site" evidence="10">
    <location>
        <begin position="217"/>
        <end position="218"/>
    </location>
    <ligand>
        <name>FAD</name>
        <dbReference type="ChEBI" id="CHEBI:57692"/>
    </ligand>
</feature>
<evidence type="ECO:0000256" key="3">
    <source>
        <dbReference type="ARBA" id="ARBA00022630"/>
    </source>
</evidence>
<dbReference type="Pfam" id="PF01619">
    <property type="entry name" value="Pro_dh"/>
    <property type="match status" value="1"/>
</dbReference>
<evidence type="ECO:0000256" key="7">
    <source>
        <dbReference type="ARBA" id="ARBA00023062"/>
    </source>
</evidence>
<dbReference type="UniPathway" id="UPA00261">
    <property type="reaction ID" value="UER00373"/>
</dbReference>
<dbReference type="EMBL" id="CADCVE010000080">
    <property type="protein sequence ID" value="CAA9460914.1"/>
    <property type="molecule type" value="Genomic_DNA"/>
</dbReference>
<feature type="binding site" evidence="9">
    <location>
        <position position="279"/>
    </location>
    <ligand>
        <name>substrate</name>
    </ligand>
</feature>
<dbReference type="PANTHER" id="PTHR13914:SF0">
    <property type="entry name" value="PROLINE DEHYDROGENASE 1, MITOCHONDRIAL"/>
    <property type="match status" value="1"/>
</dbReference>
<evidence type="ECO:0000256" key="6">
    <source>
        <dbReference type="ARBA" id="ARBA00023002"/>
    </source>
</evidence>
<feature type="binding site" evidence="9">
    <location>
        <position position="91"/>
    </location>
    <ligand>
        <name>substrate</name>
    </ligand>
</feature>
<dbReference type="InterPro" id="IPR029041">
    <property type="entry name" value="FAD-linked_oxidoreductase-like"/>
</dbReference>
<feature type="domain" description="Proline dehydrogenase" evidence="11">
    <location>
        <begin position="37"/>
        <end position="291"/>
    </location>
</feature>
<dbReference type="PANTHER" id="PTHR13914">
    <property type="entry name" value="PROLINE OXIDASE"/>
    <property type="match status" value="1"/>
</dbReference>
<evidence type="ECO:0000313" key="12">
    <source>
        <dbReference type="EMBL" id="CAA9460914.1"/>
    </source>
</evidence>
<keyword evidence="3" id="KW-0285">Flavoprotein</keyword>
<evidence type="ECO:0000259" key="11">
    <source>
        <dbReference type="Pfam" id="PF01619"/>
    </source>
</evidence>
<keyword evidence="7" id="KW-0642">Proline metabolism</keyword>
<dbReference type="GO" id="GO:0010133">
    <property type="term" value="P:L-proline catabolic process to L-glutamate"/>
    <property type="evidence" value="ECO:0007669"/>
    <property type="project" value="UniProtKB-UniPathway"/>
</dbReference>
<sequence length="305" mass="34579">MGVVDRVIANSVSVIPRPVVRKISGRYIAGECLDEAVETIRDLDREGCVATVDVLGESTGSERAAAGNLEQYKQVLDALEEHGFESGISVKLTGLGLNLDQDLCRRNLEEIIEYAAARNRFVRVDMEDSSYISVTLELVLEMHERHENTGAVIQAYMRRSLKDVVRLAEAGVSVRLCKGIYVEPREIAYKDFDTVRQNYVLLLEELIRGGSYVGIATHDEYLVWHGLRLIHQMNLSKDRYEFQMLLGVDEELRRIIVNAGHKVRVYVPFGEDWYEYSTRRLKENPKIASYVAKDTIGSILGAVRR</sequence>
<keyword evidence="5 10" id="KW-0274">FAD</keyword>
<accession>A0A6J4R2L2</accession>
<dbReference type="InterPro" id="IPR002872">
    <property type="entry name" value="Proline_DH_dom"/>
</dbReference>
<protein>
    <recommendedName>
        <fullName evidence="2">proline dehydrogenase</fullName>
        <ecNumber evidence="2">1.5.5.2</ecNumber>
    </recommendedName>
</protein>
<comment type="cofactor">
    <cofactor evidence="10">
        <name>FAD</name>
        <dbReference type="ChEBI" id="CHEBI:57692"/>
    </cofactor>
    <text evidence="10">Binds 1 FAD per subunit.</text>
</comment>
<evidence type="ECO:0000256" key="8">
    <source>
        <dbReference type="ARBA" id="ARBA00048779"/>
    </source>
</evidence>
<organism evidence="12">
    <name type="scientific">uncultured Rubrobacteraceae bacterium</name>
    <dbReference type="NCBI Taxonomy" id="349277"/>
    <lineage>
        <taxon>Bacteria</taxon>
        <taxon>Bacillati</taxon>
        <taxon>Actinomycetota</taxon>
        <taxon>Rubrobacteria</taxon>
        <taxon>Rubrobacterales</taxon>
        <taxon>Rubrobacteraceae</taxon>
        <taxon>environmental samples</taxon>
    </lineage>
</organism>
<proteinExistence type="predicted"/>
<dbReference type="InterPro" id="IPR015659">
    <property type="entry name" value="Proline_oxidase"/>
</dbReference>
<dbReference type="PIRSF" id="PIRSF000196">
    <property type="entry name" value="Pro_dehydrog"/>
    <property type="match status" value="1"/>
</dbReference>
<evidence type="ECO:0000256" key="1">
    <source>
        <dbReference type="ARBA" id="ARBA00004739"/>
    </source>
</evidence>